<dbReference type="RefSeq" id="WP_021920416.1">
    <property type="nucleotide sequence ID" value="NZ_CAKXKJ010000011.1"/>
</dbReference>
<comment type="similarity">
    <text evidence="1">Belongs to the universal stress protein A family.</text>
</comment>
<feature type="compositionally biased region" description="Basic and acidic residues" evidence="2">
    <location>
        <begin position="57"/>
        <end position="68"/>
    </location>
</feature>
<comment type="caution">
    <text evidence="4">The sequence shown here is derived from an EMBL/GenBank/DDBJ whole genome shotgun (WGS) entry which is preliminary data.</text>
</comment>
<dbReference type="PANTHER" id="PTHR46268">
    <property type="entry name" value="STRESS RESPONSE PROTEIN NHAX"/>
    <property type="match status" value="1"/>
</dbReference>
<dbReference type="GeneID" id="97996001"/>
<dbReference type="Gene3D" id="3.40.50.620">
    <property type="entry name" value="HUPs"/>
    <property type="match status" value="1"/>
</dbReference>
<dbReference type="SUPFAM" id="SSF52402">
    <property type="entry name" value="Adenine nucleotide alpha hydrolases-like"/>
    <property type="match status" value="1"/>
</dbReference>
<name>A0A3E2B1Z4_9FIRM</name>
<dbReference type="OrthoDB" id="9794782at2"/>
<dbReference type="InterPro" id="IPR014729">
    <property type="entry name" value="Rossmann-like_a/b/a_fold"/>
</dbReference>
<reference evidence="4 5" key="1">
    <citation type="submission" date="2018-07" db="EMBL/GenBank/DDBJ databases">
        <title>GABA Modulating Bacteria of the Human Gut Microbiota.</title>
        <authorList>
            <person name="Strandwitz P."/>
            <person name="Kim K.H."/>
            <person name="Terekhova D."/>
            <person name="Liu J.K."/>
            <person name="Sharma A."/>
            <person name="Levering J."/>
            <person name="Mcdonald D."/>
            <person name="Dietrich D."/>
            <person name="Ramadhar T.R."/>
            <person name="Lekbua A."/>
            <person name="Mroue N."/>
            <person name="Liston C."/>
            <person name="Stewart E.J."/>
            <person name="Dubin M.J."/>
            <person name="Zengler K."/>
            <person name="Knight R."/>
            <person name="Gilbert J.A."/>
            <person name="Clardy J."/>
            <person name="Lewis K."/>
        </authorList>
    </citation>
    <scope>NUCLEOTIDE SEQUENCE [LARGE SCALE GENOMIC DNA]</scope>
    <source>
        <strain evidence="4 5">KLE1738</strain>
    </source>
</reference>
<keyword evidence="5" id="KW-1185">Reference proteome</keyword>
<dbReference type="Pfam" id="PF00582">
    <property type="entry name" value="Usp"/>
    <property type="match status" value="1"/>
</dbReference>
<dbReference type="AlphaFoldDB" id="A0A3E2B1Z4"/>
<sequence>MKKILLPIDGSPRSLRTIQVVKQSYIPAETEITILLVVPDPRPSKLTDENDEVTPMPDHEEITQDPQTKEEARLLVESFAKMLPGYQTTAALRFGSPGPEIIQFAKEGGFDAILMTRSSRGSTQKLGSVSTYIVQNASFITTTVLREA</sequence>
<dbReference type="Proteomes" id="UP000260649">
    <property type="component" value="Unassembled WGS sequence"/>
</dbReference>
<gene>
    <name evidence="4" type="ORF">DV520_09670</name>
</gene>
<accession>A0A3E2B1Z4</accession>
<dbReference type="CDD" id="cd00293">
    <property type="entry name" value="USP-like"/>
    <property type="match status" value="1"/>
</dbReference>
<dbReference type="PANTHER" id="PTHR46268:SF6">
    <property type="entry name" value="UNIVERSAL STRESS PROTEIN UP12"/>
    <property type="match status" value="1"/>
</dbReference>
<proteinExistence type="inferred from homology"/>
<evidence type="ECO:0000313" key="4">
    <source>
        <dbReference type="EMBL" id="RFT06001.1"/>
    </source>
</evidence>
<feature type="region of interest" description="Disordered" evidence="2">
    <location>
        <begin position="43"/>
        <end position="68"/>
    </location>
</feature>
<evidence type="ECO:0000313" key="5">
    <source>
        <dbReference type="Proteomes" id="UP000260649"/>
    </source>
</evidence>
<dbReference type="EMBL" id="QQRQ01000019">
    <property type="protein sequence ID" value="RFT06001.1"/>
    <property type="molecule type" value="Genomic_DNA"/>
</dbReference>
<evidence type="ECO:0000259" key="3">
    <source>
        <dbReference type="Pfam" id="PF00582"/>
    </source>
</evidence>
<evidence type="ECO:0000256" key="2">
    <source>
        <dbReference type="SAM" id="MobiDB-lite"/>
    </source>
</evidence>
<protein>
    <submittedName>
        <fullName evidence="4">Universal stress protein</fullName>
    </submittedName>
</protein>
<feature type="domain" description="UspA" evidence="3">
    <location>
        <begin position="1"/>
        <end position="138"/>
    </location>
</feature>
<dbReference type="InterPro" id="IPR006016">
    <property type="entry name" value="UspA"/>
</dbReference>
<evidence type="ECO:0000256" key="1">
    <source>
        <dbReference type="ARBA" id="ARBA00008791"/>
    </source>
</evidence>
<organism evidence="4 5">
    <name type="scientific">Evtepia gabavorous</name>
    <dbReference type="NCBI Taxonomy" id="2211183"/>
    <lineage>
        <taxon>Bacteria</taxon>
        <taxon>Bacillati</taxon>
        <taxon>Bacillota</taxon>
        <taxon>Clostridia</taxon>
        <taxon>Eubacteriales</taxon>
        <taxon>Evtepia</taxon>
    </lineage>
</organism>